<dbReference type="SUPFAM" id="SSF55729">
    <property type="entry name" value="Acyl-CoA N-acyltransferases (Nat)"/>
    <property type="match status" value="1"/>
</dbReference>
<dbReference type="RefSeq" id="WP_246948396.1">
    <property type="nucleotide sequence ID" value="NZ_JALKII010000002.1"/>
</dbReference>
<dbReference type="InterPro" id="IPR000182">
    <property type="entry name" value="GNAT_dom"/>
</dbReference>
<proteinExistence type="predicted"/>
<evidence type="ECO:0000313" key="3">
    <source>
        <dbReference type="Proteomes" id="UP001165524"/>
    </source>
</evidence>
<accession>A0ABT0E4H4</accession>
<dbReference type="Gene3D" id="3.40.630.30">
    <property type="match status" value="1"/>
</dbReference>
<keyword evidence="3" id="KW-1185">Reference proteome</keyword>
<organism evidence="2 3">
    <name type="scientific">Alcanivorax quisquiliarum</name>
    <dbReference type="NCBI Taxonomy" id="2933565"/>
    <lineage>
        <taxon>Bacteria</taxon>
        <taxon>Pseudomonadati</taxon>
        <taxon>Pseudomonadota</taxon>
        <taxon>Gammaproteobacteria</taxon>
        <taxon>Oceanospirillales</taxon>
        <taxon>Alcanivoracaceae</taxon>
        <taxon>Alcanivorax</taxon>
    </lineage>
</organism>
<dbReference type="Pfam" id="PF00583">
    <property type="entry name" value="Acetyltransf_1"/>
    <property type="match status" value="1"/>
</dbReference>
<dbReference type="EMBL" id="JALKII010000002">
    <property type="protein sequence ID" value="MCK0536719.1"/>
    <property type="molecule type" value="Genomic_DNA"/>
</dbReference>
<dbReference type="CDD" id="cd04301">
    <property type="entry name" value="NAT_SF"/>
    <property type="match status" value="1"/>
</dbReference>
<feature type="domain" description="N-acetyltransferase" evidence="1">
    <location>
        <begin position="4"/>
        <end position="194"/>
    </location>
</feature>
<reference evidence="2" key="1">
    <citation type="submission" date="2022-04" db="EMBL/GenBank/DDBJ databases">
        <title>Alcanivorax sp. CY1518 draft genome sequence.</title>
        <authorList>
            <person name="Zhao G."/>
            <person name="An M."/>
        </authorList>
    </citation>
    <scope>NUCLEOTIDE SEQUENCE</scope>
    <source>
        <strain evidence="2">CY1518</strain>
    </source>
</reference>
<name>A0ABT0E4H4_9GAMM</name>
<evidence type="ECO:0000313" key="2">
    <source>
        <dbReference type="EMBL" id="MCK0536719.1"/>
    </source>
</evidence>
<gene>
    <name evidence="2" type="ORF">MU846_03265</name>
</gene>
<sequence>MTEVILKPVSGDAILPWLDAVARLRIQVFKEWPYLYEGSEHYERDYLRRYAASPQSLIVLALDAGRVVGAASGLPVSDADDAFQIPFLGQGVAPETVFYFGESVLEKPYRGRGLGHRFFDEREAFAAAHGYPVTTFCAVQRPADHPLRPADYRALDTLWLARGYQRQPHLTTYFPWQDIGDDNETMKPMMFWTRGL</sequence>
<dbReference type="InterPro" id="IPR016181">
    <property type="entry name" value="Acyl_CoA_acyltransferase"/>
</dbReference>
<dbReference type="Proteomes" id="UP001165524">
    <property type="component" value="Unassembled WGS sequence"/>
</dbReference>
<protein>
    <submittedName>
        <fullName evidence="2">GNAT family N-acetyltransferase</fullName>
    </submittedName>
</protein>
<comment type="caution">
    <text evidence="2">The sequence shown here is derived from an EMBL/GenBank/DDBJ whole genome shotgun (WGS) entry which is preliminary data.</text>
</comment>
<evidence type="ECO:0000259" key="1">
    <source>
        <dbReference type="PROSITE" id="PS51186"/>
    </source>
</evidence>
<dbReference type="PROSITE" id="PS51186">
    <property type="entry name" value="GNAT"/>
    <property type="match status" value="1"/>
</dbReference>